<dbReference type="OrthoDB" id="4150019at2759"/>
<sequence>MESGTEQYGAYASQRRNGNNNANSAVPVAADQPRTGVCHATGRLSLASPPTDTLNDLSGTAGDGLVPESEPIQPTNASGPQTQNDESGSGIPRDACQSSESPPAELQATTVSMSYPGQPAGMGYPGWHDMNGSIRNSRGTYGSSRAGPAADFMS</sequence>
<gene>
    <name evidence="2" type="ORF">P174DRAFT_420027</name>
</gene>
<feature type="compositionally biased region" description="Low complexity" evidence="1">
    <location>
        <begin position="12"/>
        <end position="30"/>
    </location>
</feature>
<organism evidence="2 3">
    <name type="scientific">Aspergillus novofumigatus (strain IBT 16806)</name>
    <dbReference type="NCBI Taxonomy" id="1392255"/>
    <lineage>
        <taxon>Eukaryota</taxon>
        <taxon>Fungi</taxon>
        <taxon>Dikarya</taxon>
        <taxon>Ascomycota</taxon>
        <taxon>Pezizomycotina</taxon>
        <taxon>Eurotiomycetes</taxon>
        <taxon>Eurotiomycetidae</taxon>
        <taxon>Eurotiales</taxon>
        <taxon>Aspergillaceae</taxon>
        <taxon>Aspergillus</taxon>
        <taxon>Aspergillus subgen. Fumigati</taxon>
    </lineage>
</organism>
<proteinExistence type="predicted"/>
<dbReference type="STRING" id="1392255.A0A2I1CEV4"/>
<dbReference type="Proteomes" id="UP000234474">
    <property type="component" value="Unassembled WGS sequence"/>
</dbReference>
<feature type="compositionally biased region" description="Polar residues" evidence="1">
    <location>
        <begin position="96"/>
        <end position="115"/>
    </location>
</feature>
<protein>
    <submittedName>
        <fullName evidence="2">Uncharacterized protein</fullName>
    </submittedName>
</protein>
<reference evidence="3" key="1">
    <citation type="journal article" date="2018" name="Proc. Natl. Acad. Sci. U.S.A.">
        <title>Linking secondary metabolites to gene clusters through genome sequencing of six diverse Aspergillus species.</title>
        <authorList>
            <person name="Kaerboelling I."/>
            <person name="Vesth T.C."/>
            <person name="Frisvad J.C."/>
            <person name="Nybo J.L."/>
            <person name="Theobald S."/>
            <person name="Kuo A."/>
            <person name="Bowyer P."/>
            <person name="Matsuda Y."/>
            <person name="Mondo S."/>
            <person name="Lyhne E.K."/>
            <person name="Kogle M.E."/>
            <person name="Clum A."/>
            <person name="Lipzen A."/>
            <person name="Salamov A."/>
            <person name="Ngan C.Y."/>
            <person name="Daum C."/>
            <person name="Chiniquy J."/>
            <person name="Barry K."/>
            <person name="LaButti K."/>
            <person name="Haridas S."/>
            <person name="Simmons B.A."/>
            <person name="Magnuson J.K."/>
            <person name="Mortensen U.H."/>
            <person name="Larsen T.O."/>
            <person name="Grigoriev I.V."/>
            <person name="Baker S.E."/>
            <person name="Andersen M.R."/>
        </authorList>
    </citation>
    <scope>NUCLEOTIDE SEQUENCE [LARGE SCALE GENOMIC DNA]</scope>
    <source>
        <strain evidence="3">IBT 16806</strain>
    </source>
</reference>
<dbReference type="VEuPathDB" id="FungiDB:P174DRAFT_420027"/>
<dbReference type="EMBL" id="MSZS01000003">
    <property type="protein sequence ID" value="PKX96156.1"/>
    <property type="molecule type" value="Genomic_DNA"/>
</dbReference>
<feature type="compositionally biased region" description="Polar residues" evidence="1">
    <location>
        <begin position="133"/>
        <end position="143"/>
    </location>
</feature>
<feature type="region of interest" description="Disordered" evidence="1">
    <location>
        <begin position="1"/>
        <end position="154"/>
    </location>
</feature>
<evidence type="ECO:0000313" key="2">
    <source>
        <dbReference type="EMBL" id="PKX96156.1"/>
    </source>
</evidence>
<evidence type="ECO:0000256" key="1">
    <source>
        <dbReference type="SAM" id="MobiDB-lite"/>
    </source>
</evidence>
<dbReference type="RefSeq" id="XP_024684751.1">
    <property type="nucleotide sequence ID" value="XM_024824832.1"/>
</dbReference>
<feature type="compositionally biased region" description="Polar residues" evidence="1">
    <location>
        <begin position="72"/>
        <end position="87"/>
    </location>
</feature>
<feature type="compositionally biased region" description="Polar residues" evidence="1">
    <location>
        <begin position="48"/>
        <end position="58"/>
    </location>
</feature>
<dbReference type="AlphaFoldDB" id="A0A2I1CEV4"/>
<name>A0A2I1CEV4_ASPN1</name>
<accession>A0A2I1CEV4</accession>
<dbReference type="GeneID" id="36532157"/>
<evidence type="ECO:0000313" key="3">
    <source>
        <dbReference type="Proteomes" id="UP000234474"/>
    </source>
</evidence>
<comment type="caution">
    <text evidence="2">The sequence shown here is derived from an EMBL/GenBank/DDBJ whole genome shotgun (WGS) entry which is preliminary data.</text>
</comment>
<keyword evidence="3" id="KW-1185">Reference proteome</keyword>